<sequence length="46" mass="5027">MEPRGRRVTTATGPELRPEKLVSHKQIDPREVGEIVPAAVVQPALP</sequence>
<dbReference type="Proteomes" id="UP001154282">
    <property type="component" value="Unassembled WGS sequence"/>
</dbReference>
<reference evidence="1" key="1">
    <citation type="submission" date="2022-08" db="EMBL/GenBank/DDBJ databases">
        <authorList>
            <person name="Gutierrez-Valencia J."/>
        </authorList>
    </citation>
    <scope>NUCLEOTIDE SEQUENCE</scope>
</reference>
<evidence type="ECO:0000313" key="2">
    <source>
        <dbReference type="Proteomes" id="UP001154282"/>
    </source>
</evidence>
<name>A0AAV0P3A4_9ROSI</name>
<protein>
    <submittedName>
        <fullName evidence="1">Uncharacterized protein</fullName>
    </submittedName>
</protein>
<dbReference type="EMBL" id="CAMGYJ010000008">
    <property type="protein sequence ID" value="CAI0465105.1"/>
    <property type="molecule type" value="Genomic_DNA"/>
</dbReference>
<evidence type="ECO:0000313" key="1">
    <source>
        <dbReference type="EMBL" id="CAI0465105.1"/>
    </source>
</evidence>
<comment type="caution">
    <text evidence="1">The sequence shown here is derived from an EMBL/GenBank/DDBJ whole genome shotgun (WGS) entry which is preliminary data.</text>
</comment>
<keyword evidence="2" id="KW-1185">Reference proteome</keyword>
<organism evidence="1 2">
    <name type="scientific">Linum tenue</name>
    <dbReference type="NCBI Taxonomy" id="586396"/>
    <lineage>
        <taxon>Eukaryota</taxon>
        <taxon>Viridiplantae</taxon>
        <taxon>Streptophyta</taxon>
        <taxon>Embryophyta</taxon>
        <taxon>Tracheophyta</taxon>
        <taxon>Spermatophyta</taxon>
        <taxon>Magnoliopsida</taxon>
        <taxon>eudicotyledons</taxon>
        <taxon>Gunneridae</taxon>
        <taxon>Pentapetalae</taxon>
        <taxon>rosids</taxon>
        <taxon>fabids</taxon>
        <taxon>Malpighiales</taxon>
        <taxon>Linaceae</taxon>
        <taxon>Linum</taxon>
    </lineage>
</organism>
<proteinExistence type="predicted"/>
<accession>A0AAV0P3A4</accession>
<gene>
    <name evidence="1" type="ORF">LITE_LOCUS36455</name>
</gene>
<dbReference type="AlphaFoldDB" id="A0AAV0P3A4"/>